<accession>A0A9Q0F6F8</accession>
<dbReference type="Gene3D" id="3.40.1000.10">
    <property type="entry name" value="Mog1/PsbP, alpha/beta/alpha sandwich"/>
    <property type="match status" value="1"/>
</dbReference>
<name>A0A9Q0F6F8_9ROSI</name>
<organism evidence="2 3">
    <name type="scientific">Turnera subulata</name>
    <dbReference type="NCBI Taxonomy" id="218843"/>
    <lineage>
        <taxon>Eukaryota</taxon>
        <taxon>Viridiplantae</taxon>
        <taxon>Streptophyta</taxon>
        <taxon>Embryophyta</taxon>
        <taxon>Tracheophyta</taxon>
        <taxon>Spermatophyta</taxon>
        <taxon>Magnoliopsida</taxon>
        <taxon>eudicotyledons</taxon>
        <taxon>Gunneridae</taxon>
        <taxon>Pentapetalae</taxon>
        <taxon>rosids</taxon>
        <taxon>fabids</taxon>
        <taxon>Malpighiales</taxon>
        <taxon>Passifloraceae</taxon>
        <taxon>Turnera</taxon>
    </lineage>
</organism>
<sequence length="271" mass="29688">MASMSSSLGWVFHHVTSPTYDTTIHNFLVKPKSEPNLLAASISVLGISRSFKNQRVLCCKTNPLEQQQATGTGTGTGTKRREALLKVGLAAFTLPSILSTNALAETAVAENFRVYTDDDNKFQISIPQEWNVGSGESNGFKSLTAFYPDGDSNSSVSVVITGLGPDFTKLESFGKVDEFAETLVGGLDRSWQRPPGVKAKLIDSKATKGFYYIEYTLQNPGESPRHLLSALGIAFNGWINRLYTVTGQFMEEESETYGSEVRKVVSSFRFI</sequence>
<dbReference type="PANTHER" id="PTHR31407">
    <property type="match status" value="1"/>
</dbReference>
<reference evidence="2" key="1">
    <citation type="submission" date="2022-02" db="EMBL/GenBank/DDBJ databases">
        <authorList>
            <person name="Henning P.M."/>
            <person name="McCubbin A.G."/>
            <person name="Shore J.S."/>
        </authorList>
    </citation>
    <scope>NUCLEOTIDE SEQUENCE</scope>
    <source>
        <strain evidence="2">F60SS</strain>
        <tissue evidence="2">Leaves</tissue>
    </source>
</reference>
<evidence type="ECO:0000313" key="2">
    <source>
        <dbReference type="EMBL" id="KAJ4825788.1"/>
    </source>
</evidence>
<dbReference type="EMBL" id="JAKUCV010006807">
    <property type="protein sequence ID" value="KAJ4825788.1"/>
    <property type="molecule type" value="Genomic_DNA"/>
</dbReference>
<dbReference type="InterPro" id="IPR002683">
    <property type="entry name" value="PsbP_C"/>
</dbReference>
<dbReference type="SUPFAM" id="SSF55724">
    <property type="entry name" value="Mog1p/PsbP-like"/>
    <property type="match status" value="1"/>
</dbReference>
<dbReference type="InterPro" id="IPR016123">
    <property type="entry name" value="Mog1/PsbP_a/b/a-sand"/>
</dbReference>
<comment type="caution">
    <text evidence="2">The sequence shown here is derived from an EMBL/GenBank/DDBJ whole genome shotgun (WGS) entry which is preliminary data.</text>
</comment>
<dbReference type="GO" id="GO:0005509">
    <property type="term" value="F:calcium ion binding"/>
    <property type="evidence" value="ECO:0007669"/>
    <property type="project" value="InterPro"/>
</dbReference>
<reference evidence="2" key="2">
    <citation type="journal article" date="2023" name="Plants (Basel)">
        <title>Annotation of the Turnera subulata (Passifloraceae) Draft Genome Reveals the S-Locus Evolved after the Divergence of Turneroideae from Passifloroideae in a Stepwise Manner.</title>
        <authorList>
            <person name="Henning P.M."/>
            <person name="Roalson E.H."/>
            <person name="Mir W."/>
            <person name="McCubbin A.G."/>
            <person name="Shore J.S."/>
        </authorList>
    </citation>
    <scope>NUCLEOTIDE SEQUENCE</scope>
    <source>
        <strain evidence="2">F60SS</strain>
    </source>
</reference>
<protein>
    <submittedName>
        <fullName evidence="2">PsbP domain-containing protein 3, chloroplastic</fullName>
    </submittedName>
</protein>
<proteinExistence type="predicted"/>
<feature type="domain" description="PsbP C-terminal" evidence="1">
    <location>
        <begin position="111"/>
        <end position="270"/>
    </location>
</feature>
<keyword evidence="3" id="KW-1185">Reference proteome</keyword>
<dbReference type="GO" id="GO:0019898">
    <property type="term" value="C:extrinsic component of membrane"/>
    <property type="evidence" value="ECO:0007669"/>
    <property type="project" value="InterPro"/>
</dbReference>
<gene>
    <name evidence="2" type="primary">PPD3</name>
    <name evidence="2" type="ORF">Tsubulata_029411</name>
</gene>
<dbReference type="Pfam" id="PF01789">
    <property type="entry name" value="PsbP"/>
    <property type="match status" value="1"/>
</dbReference>
<dbReference type="OrthoDB" id="2013293at2759"/>
<dbReference type="Proteomes" id="UP001141552">
    <property type="component" value="Unassembled WGS sequence"/>
</dbReference>
<evidence type="ECO:0000259" key="1">
    <source>
        <dbReference type="Pfam" id="PF01789"/>
    </source>
</evidence>
<dbReference type="AlphaFoldDB" id="A0A9Q0F6F8"/>
<dbReference type="PANTHER" id="PTHR31407:SF17">
    <property type="entry name" value="PSBP DOMAIN-CONTAINING PROTEIN 3, CHLOROPLASTIC"/>
    <property type="match status" value="1"/>
</dbReference>
<evidence type="ECO:0000313" key="3">
    <source>
        <dbReference type="Proteomes" id="UP001141552"/>
    </source>
</evidence>
<dbReference type="GO" id="GO:0015979">
    <property type="term" value="P:photosynthesis"/>
    <property type="evidence" value="ECO:0007669"/>
    <property type="project" value="InterPro"/>
</dbReference>
<dbReference type="GO" id="GO:0009654">
    <property type="term" value="C:photosystem II oxygen evolving complex"/>
    <property type="evidence" value="ECO:0007669"/>
    <property type="project" value="InterPro"/>
</dbReference>